<dbReference type="OrthoDB" id="9154904at2"/>
<gene>
    <name evidence="1" type="ORF">HMPREF9465_00333</name>
</gene>
<keyword evidence="2" id="KW-1185">Reference proteome</keyword>
<protein>
    <submittedName>
        <fullName evidence="1">Uncharacterized protein</fullName>
    </submittedName>
</protein>
<reference evidence="1 2" key="1">
    <citation type="submission" date="2012-05" db="EMBL/GenBank/DDBJ databases">
        <title>The Genome Sequence of Sutterella wadsworthensis 2_1_59BFAA.</title>
        <authorList>
            <consortium name="The Broad Institute Genome Sequencing Platform"/>
            <person name="Earl A."/>
            <person name="Ward D."/>
            <person name="Feldgarden M."/>
            <person name="Gevers D."/>
            <person name="Daigneault M."/>
            <person name="Strauss J."/>
            <person name="Allen-Vercoe E."/>
            <person name="Walker B."/>
            <person name="Young S.K."/>
            <person name="Zeng Q."/>
            <person name="Gargeya S."/>
            <person name="Fitzgerald M."/>
            <person name="Haas B."/>
            <person name="Abouelleil A."/>
            <person name="Alvarado L."/>
            <person name="Arachchi H.M."/>
            <person name="Berlin A.M."/>
            <person name="Chapman S.B."/>
            <person name="Goldberg J."/>
            <person name="Griggs A."/>
            <person name="Gujja S."/>
            <person name="Hansen M."/>
            <person name="Howarth C."/>
            <person name="Imamovic A."/>
            <person name="Larimer J."/>
            <person name="McCowen C."/>
            <person name="Montmayeur A."/>
            <person name="Murphy C."/>
            <person name="Neiman D."/>
            <person name="Pearson M."/>
            <person name="Priest M."/>
            <person name="Roberts A."/>
            <person name="Saif S."/>
            <person name="Shea T."/>
            <person name="Sisk P."/>
            <person name="Sykes S."/>
            <person name="Wortman J."/>
            <person name="Nusbaum C."/>
            <person name="Birren B."/>
        </authorList>
    </citation>
    <scope>NUCLEOTIDE SEQUENCE [LARGE SCALE GENOMIC DNA]</scope>
    <source>
        <strain evidence="1 2">2_1_59BFAA</strain>
    </source>
</reference>
<proteinExistence type="predicted"/>
<dbReference type="PATRIC" id="fig|742823.3.peg.329"/>
<organism evidence="1 2">
    <name type="scientific">Sutterella wadsworthensis 2_1_59BFAA</name>
    <dbReference type="NCBI Taxonomy" id="742823"/>
    <lineage>
        <taxon>Bacteria</taxon>
        <taxon>Pseudomonadati</taxon>
        <taxon>Pseudomonadota</taxon>
        <taxon>Betaproteobacteria</taxon>
        <taxon>Burkholderiales</taxon>
        <taxon>Sutterellaceae</taxon>
        <taxon>Sutterella</taxon>
    </lineage>
</organism>
<dbReference type="HOGENOM" id="CLU_1383558_0_0_4"/>
<accession>K1KJW2</accession>
<comment type="caution">
    <text evidence="1">The sequence shown here is derived from an EMBL/GenBank/DDBJ whole genome shotgun (WGS) entry which is preliminary data.</text>
</comment>
<dbReference type="eggNOG" id="ENOG5032QHI">
    <property type="taxonomic scope" value="Bacteria"/>
</dbReference>
<dbReference type="AlphaFoldDB" id="K1KJW2"/>
<dbReference type="RefSeq" id="WP_005433483.1">
    <property type="nucleotide sequence ID" value="NZ_JH815513.1"/>
</dbReference>
<evidence type="ECO:0000313" key="1">
    <source>
        <dbReference type="EMBL" id="EKB32039.1"/>
    </source>
</evidence>
<name>K1KJW2_9BURK</name>
<dbReference type="EMBL" id="ADMG01000010">
    <property type="protein sequence ID" value="EKB32039.1"/>
    <property type="molecule type" value="Genomic_DNA"/>
</dbReference>
<sequence>MSSKNQEKNDTPVNRPVDKIFAENLGYTFGGCVRDLSGSLFNKEVAKAAGVSLCPIPLLGGEEKRRFKAFWAANLQAVAMRTAVENLPSYADEKLLKKTLFQMQTFVDQALGRPLFSKLSPEDLDRYSTIRSRMTQAALTPGADKESMARTFLALVHGTAPDSVPDSRVSDTAGHIGMSMGLFKRLLDISLNSPNSWVRAK</sequence>
<evidence type="ECO:0000313" key="2">
    <source>
        <dbReference type="Proteomes" id="UP000005835"/>
    </source>
</evidence>
<dbReference type="Proteomes" id="UP000005835">
    <property type="component" value="Unassembled WGS sequence"/>
</dbReference>